<sequence>MMALPKRLWRAVFRAAAALGYMAPSRGKYPPQRPAQSPGGPRPAALLLARLARDIG</sequence>
<dbReference type="EMBL" id="FNGE01000025">
    <property type="protein sequence ID" value="SDL80036.1"/>
    <property type="molecule type" value="Genomic_DNA"/>
</dbReference>
<accession>A0A1G9N0F0</accession>
<protein>
    <submittedName>
        <fullName evidence="1">Uncharacterized protein</fullName>
    </submittedName>
</protein>
<dbReference type="Proteomes" id="UP000199555">
    <property type="component" value="Unassembled WGS sequence"/>
</dbReference>
<name>A0A1G9N0F0_9RHOB</name>
<proteinExistence type="predicted"/>
<reference evidence="2" key="1">
    <citation type="submission" date="2016-10" db="EMBL/GenBank/DDBJ databases">
        <authorList>
            <person name="Varghese N."/>
            <person name="Submissions S."/>
        </authorList>
    </citation>
    <scope>NUCLEOTIDE SEQUENCE [LARGE SCALE GENOMIC DNA]</scope>
    <source>
        <strain evidence="2">CGMCC 1.7655</strain>
    </source>
</reference>
<evidence type="ECO:0000313" key="1">
    <source>
        <dbReference type="EMBL" id="SDL80036.1"/>
    </source>
</evidence>
<evidence type="ECO:0000313" key="2">
    <source>
        <dbReference type="Proteomes" id="UP000199555"/>
    </source>
</evidence>
<organism evidence="1 2">
    <name type="scientific">Paracoccus chinensis</name>
    <dbReference type="NCBI Taxonomy" id="525640"/>
    <lineage>
        <taxon>Bacteria</taxon>
        <taxon>Pseudomonadati</taxon>
        <taxon>Pseudomonadota</taxon>
        <taxon>Alphaproteobacteria</taxon>
        <taxon>Rhodobacterales</taxon>
        <taxon>Paracoccaceae</taxon>
        <taxon>Paracoccus</taxon>
    </lineage>
</organism>
<dbReference type="AlphaFoldDB" id="A0A1G9N0F0"/>
<keyword evidence="2" id="KW-1185">Reference proteome</keyword>
<gene>
    <name evidence="1" type="ORF">SAMN04487971_1258</name>
</gene>
<dbReference type="STRING" id="525640.SAMN04487971_1258"/>